<feature type="transmembrane region" description="Helical" evidence="1">
    <location>
        <begin position="141"/>
        <end position="166"/>
    </location>
</feature>
<keyword evidence="1" id="KW-0812">Transmembrane</keyword>
<comment type="caution">
    <text evidence="2">The sequence shown here is derived from an EMBL/GenBank/DDBJ whole genome shotgun (WGS) entry which is preliminary data.</text>
</comment>
<dbReference type="AlphaFoldDB" id="A0A3N6P380"/>
<dbReference type="OrthoDB" id="206560at2157"/>
<feature type="transmembrane region" description="Helical" evidence="1">
    <location>
        <begin position="301"/>
        <end position="327"/>
    </location>
</feature>
<feature type="transmembrane region" description="Helical" evidence="1">
    <location>
        <begin position="48"/>
        <end position="66"/>
    </location>
</feature>
<proteinExistence type="predicted"/>
<feature type="transmembrane region" description="Helical" evidence="1">
    <location>
        <begin position="339"/>
        <end position="367"/>
    </location>
</feature>
<keyword evidence="1" id="KW-1133">Transmembrane helix</keyword>
<feature type="transmembrane region" description="Helical" evidence="1">
    <location>
        <begin position="220"/>
        <end position="244"/>
    </location>
</feature>
<dbReference type="Pfam" id="PF24363">
    <property type="entry name" value="DUF7519"/>
    <property type="match status" value="1"/>
</dbReference>
<evidence type="ECO:0000313" key="3">
    <source>
        <dbReference type="Proteomes" id="UP000282323"/>
    </source>
</evidence>
<evidence type="ECO:0000256" key="1">
    <source>
        <dbReference type="SAM" id="Phobius"/>
    </source>
</evidence>
<dbReference type="RefSeq" id="WP_124196941.1">
    <property type="nucleotide sequence ID" value="NZ_REGA01000018.1"/>
</dbReference>
<evidence type="ECO:0000313" key="2">
    <source>
        <dbReference type="EMBL" id="RQG92119.1"/>
    </source>
</evidence>
<feature type="transmembrane region" description="Helical" evidence="1">
    <location>
        <begin position="75"/>
        <end position="95"/>
    </location>
</feature>
<sequence>MSLAGPRLDRPSAIGDEGRPRAASLWIATLVVLALTVGAGVAVGEPSLVTLLATVVGLTVAGFALTDRTGFVELFVGYGLIVSFGPAFALIVLFAPVVGPAGIAVSGLTISLFGIAMAWADVGGDETIQAVGGCALTYGSFLFSSALVAICAGLVVFGSVVLLGVIETSTAAGSLAGFAFVAIVTSLCLVVALWALPIRQFTARSRRDRVERRLERARKGLVFAIMAAFGLGAVAVVLLVVPAVEGTGGTNFLETIFLGLTSPVVVLPFVAIGLASIAASVLTVGLRLLTRRFETDTSRWIAAIAVGVAIVALGTTAAILAAVAIAVVNPTVAVSLTSLGLMAFVFFAVGPPVFLLVGFAVFVAVVAGVVPDRAGGPALAAVGLVLAAVGLAWVHPIPVFACLAGAAVVWDVSTYGLGLTAELGHLPDSRRLELFHGVLSVAVAIGAVLVAVALELVRTSVFGGFGGTGALLAIGIGAVILLFPLRG</sequence>
<feature type="transmembrane region" description="Helical" evidence="1">
    <location>
        <begin position="434"/>
        <end position="454"/>
    </location>
</feature>
<keyword evidence="1" id="KW-0472">Membrane</keyword>
<protein>
    <submittedName>
        <fullName evidence="2">Uncharacterized protein</fullName>
    </submittedName>
</protein>
<feature type="transmembrane region" description="Helical" evidence="1">
    <location>
        <begin position="178"/>
        <end position="199"/>
    </location>
</feature>
<organism evidence="2 3">
    <name type="scientific">Natrarchaeobius chitinivorans</name>
    <dbReference type="NCBI Taxonomy" id="1679083"/>
    <lineage>
        <taxon>Archaea</taxon>
        <taxon>Methanobacteriati</taxon>
        <taxon>Methanobacteriota</taxon>
        <taxon>Stenosarchaea group</taxon>
        <taxon>Halobacteria</taxon>
        <taxon>Halobacteriales</taxon>
        <taxon>Natrialbaceae</taxon>
        <taxon>Natrarchaeobius</taxon>
    </lineage>
</organism>
<dbReference type="EMBL" id="REGA01000018">
    <property type="protein sequence ID" value="RQG92119.1"/>
    <property type="molecule type" value="Genomic_DNA"/>
</dbReference>
<gene>
    <name evidence="2" type="ORF">EA473_17855</name>
</gene>
<accession>A0A3N6P380</accession>
<name>A0A3N6P380_NATCH</name>
<feature type="transmembrane region" description="Helical" evidence="1">
    <location>
        <begin position="21"/>
        <end position="42"/>
    </location>
</feature>
<keyword evidence="3" id="KW-1185">Reference proteome</keyword>
<feature type="transmembrane region" description="Helical" evidence="1">
    <location>
        <begin position="461"/>
        <end position="483"/>
    </location>
</feature>
<feature type="transmembrane region" description="Helical" evidence="1">
    <location>
        <begin position="264"/>
        <end position="289"/>
    </location>
</feature>
<dbReference type="InterPro" id="IPR055941">
    <property type="entry name" value="DUF7519"/>
</dbReference>
<feature type="transmembrane region" description="Helical" evidence="1">
    <location>
        <begin position="379"/>
        <end position="410"/>
    </location>
</feature>
<dbReference type="Proteomes" id="UP000282323">
    <property type="component" value="Unassembled WGS sequence"/>
</dbReference>
<reference evidence="2 3" key="1">
    <citation type="submission" date="2018-10" db="EMBL/GenBank/DDBJ databases">
        <title>Natrarchaeobius chitinivorans gen. nov., sp. nov., and Natrarchaeobius haloalkaliphilus sp. nov., alkaliphilic, chitin-utilizing haloarchaea from hypersaline alkaline lakes.</title>
        <authorList>
            <person name="Sorokin D.Y."/>
            <person name="Elcheninov A.G."/>
            <person name="Kostrikina N.A."/>
            <person name="Bale N.J."/>
            <person name="Sinninghe Damste J.S."/>
            <person name="Khijniak T.V."/>
            <person name="Kublanov I.V."/>
            <person name="Toshchakov S.V."/>
        </authorList>
    </citation>
    <scope>NUCLEOTIDE SEQUENCE [LARGE SCALE GENOMIC DNA]</scope>
    <source>
        <strain evidence="2 3">AArcht4T</strain>
    </source>
</reference>
<feature type="transmembrane region" description="Helical" evidence="1">
    <location>
        <begin position="101"/>
        <end position="120"/>
    </location>
</feature>